<dbReference type="AlphaFoldDB" id="A0A814PW81"/>
<organism evidence="4 5">
    <name type="scientific">Adineta steineri</name>
    <dbReference type="NCBI Taxonomy" id="433720"/>
    <lineage>
        <taxon>Eukaryota</taxon>
        <taxon>Metazoa</taxon>
        <taxon>Spiralia</taxon>
        <taxon>Gnathifera</taxon>
        <taxon>Rotifera</taxon>
        <taxon>Eurotatoria</taxon>
        <taxon>Bdelloidea</taxon>
        <taxon>Adinetida</taxon>
        <taxon>Adinetidae</taxon>
        <taxon>Adineta</taxon>
    </lineage>
</organism>
<evidence type="ECO:0000313" key="4">
    <source>
        <dbReference type="EMBL" id="CAF1111403.1"/>
    </source>
</evidence>
<gene>
    <name evidence="3" type="ORF">BJG266_LOCUS15819</name>
    <name evidence="4" type="ORF">QVE165_LOCUS20863</name>
</gene>
<sequence length="257" mass="29093">MTYDIGIFIALIFGLILGHFIFGIIRIRTRTQINSLTTETTPLINTSPQDHSLSTSCCPTEKKTIGNKMNSSFLTLPVELVYRILDNFERLDIFLSIQNVCTRFNIIISTYTQYGTFTELKLGSQLLNHKKIQLLAHALQSNTAITLLNLECSYILADGVQYLAQMLQNNSTLTMLNLERNQICAKEPQYLAQALEIQTLITFDLRKNQIDSIGAQYLAHALQRNTTLITLDLRSNGIGTEGAQYLAYAFPNFRITW</sequence>
<dbReference type="Pfam" id="PF13516">
    <property type="entry name" value="LRR_6"/>
    <property type="match status" value="2"/>
</dbReference>
<proteinExistence type="predicted"/>
<keyword evidence="1" id="KW-0472">Membrane</keyword>
<dbReference type="Proteomes" id="UP000663832">
    <property type="component" value="Unassembled WGS sequence"/>
</dbReference>
<dbReference type="Proteomes" id="UP000663877">
    <property type="component" value="Unassembled WGS sequence"/>
</dbReference>
<dbReference type="OrthoDB" id="120976at2759"/>
<evidence type="ECO:0000313" key="3">
    <source>
        <dbReference type="EMBL" id="CAF0998917.1"/>
    </source>
</evidence>
<evidence type="ECO:0000259" key="2">
    <source>
        <dbReference type="PROSITE" id="PS50181"/>
    </source>
</evidence>
<dbReference type="PROSITE" id="PS50181">
    <property type="entry name" value="FBOX"/>
    <property type="match status" value="1"/>
</dbReference>
<keyword evidence="5" id="KW-1185">Reference proteome</keyword>
<evidence type="ECO:0000313" key="5">
    <source>
        <dbReference type="Proteomes" id="UP000663832"/>
    </source>
</evidence>
<evidence type="ECO:0000256" key="1">
    <source>
        <dbReference type="SAM" id="Phobius"/>
    </source>
</evidence>
<reference evidence="4" key="1">
    <citation type="submission" date="2021-02" db="EMBL/GenBank/DDBJ databases">
        <authorList>
            <person name="Nowell W R."/>
        </authorList>
    </citation>
    <scope>NUCLEOTIDE SEQUENCE</scope>
</reference>
<dbReference type="PANTHER" id="PTHR24114:SF2">
    <property type="entry name" value="F-BOX DOMAIN-CONTAINING PROTEIN-RELATED"/>
    <property type="match status" value="1"/>
</dbReference>
<dbReference type="EMBL" id="CAJNOI010000071">
    <property type="protein sequence ID" value="CAF0998917.1"/>
    <property type="molecule type" value="Genomic_DNA"/>
</dbReference>
<keyword evidence="1" id="KW-0812">Transmembrane</keyword>
<dbReference type="InterPro" id="IPR001611">
    <property type="entry name" value="Leu-rich_rpt"/>
</dbReference>
<keyword evidence="1" id="KW-1133">Transmembrane helix</keyword>
<dbReference type="Gene3D" id="3.80.10.10">
    <property type="entry name" value="Ribonuclease Inhibitor"/>
    <property type="match status" value="2"/>
</dbReference>
<dbReference type="InterPro" id="IPR052394">
    <property type="entry name" value="LRR-containing"/>
</dbReference>
<comment type="caution">
    <text evidence="4">The sequence shown here is derived from an EMBL/GenBank/DDBJ whole genome shotgun (WGS) entry which is preliminary data.</text>
</comment>
<dbReference type="InterPro" id="IPR001810">
    <property type="entry name" value="F-box_dom"/>
</dbReference>
<name>A0A814PW81_9BILA</name>
<dbReference type="SUPFAM" id="SSF52047">
    <property type="entry name" value="RNI-like"/>
    <property type="match status" value="1"/>
</dbReference>
<dbReference type="InterPro" id="IPR032675">
    <property type="entry name" value="LRR_dom_sf"/>
</dbReference>
<dbReference type="EMBL" id="CAJNOM010000132">
    <property type="protein sequence ID" value="CAF1111403.1"/>
    <property type="molecule type" value="Genomic_DNA"/>
</dbReference>
<feature type="domain" description="F-box" evidence="2">
    <location>
        <begin position="70"/>
        <end position="120"/>
    </location>
</feature>
<dbReference type="SMART" id="SM00368">
    <property type="entry name" value="LRR_RI"/>
    <property type="match status" value="4"/>
</dbReference>
<feature type="transmembrane region" description="Helical" evidence="1">
    <location>
        <begin position="6"/>
        <end position="25"/>
    </location>
</feature>
<accession>A0A814PW81</accession>
<dbReference type="PANTHER" id="PTHR24114">
    <property type="entry name" value="LEUCINE RICH REPEAT FAMILY PROTEIN"/>
    <property type="match status" value="1"/>
</dbReference>
<protein>
    <recommendedName>
        <fullName evidence="2">F-box domain-containing protein</fullName>
    </recommendedName>
</protein>